<dbReference type="AlphaFoldDB" id="A0A813ERW0"/>
<proteinExistence type="predicted"/>
<evidence type="ECO:0008006" key="4">
    <source>
        <dbReference type="Google" id="ProtNLM"/>
    </source>
</evidence>
<evidence type="ECO:0000256" key="1">
    <source>
        <dbReference type="SAM" id="SignalP"/>
    </source>
</evidence>
<comment type="caution">
    <text evidence="2">The sequence shown here is derived from an EMBL/GenBank/DDBJ whole genome shotgun (WGS) entry which is preliminary data.</text>
</comment>
<organism evidence="2 3">
    <name type="scientific">Polarella glacialis</name>
    <name type="common">Dinoflagellate</name>
    <dbReference type="NCBI Taxonomy" id="89957"/>
    <lineage>
        <taxon>Eukaryota</taxon>
        <taxon>Sar</taxon>
        <taxon>Alveolata</taxon>
        <taxon>Dinophyceae</taxon>
        <taxon>Suessiales</taxon>
        <taxon>Suessiaceae</taxon>
        <taxon>Polarella</taxon>
    </lineage>
</organism>
<keyword evidence="3" id="KW-1185">Reference proteome</keyword>
<gene>
    <name evidence="2" type="ORF">PGLA1383_LOCUS19560</name>
</gene>
<accession>A0A813ERW0</accession>
<reference evidence="2" key="1">
    <citation type="submission" date="2021-02" db="EMBL/GenBank/DDBJ databases">
        <authorList>
            <person name="Dougan E. K."/>
            <person name="Rhodes N."/>
            <person name="Thang M."/>
            <person name="Chan C."/>
        </authorList>
    </citation>
    <scope>NUCLEOTIDE SEQUENCE</scope>
</reference>
<keyword evidence="1" id="KW-0732">Signal</keyword>
<feature type="chain" id="PRO_5032657896" description="Methyltransferase FkbM domain-containing protein" evidence="1">
    <location>
        <begin position="20"/>
        <end position="351"/>
    </location>
</feature>
<sequence>MSWATAALVLGLAIRTTRSTYKGFVNPLKHLNPEDGSIFWLNIKDSEPAQDLGLAIQDFLERREEYRDTLSTLSRDRVGTERCDPLLVDTQNIWPTVQRLANAGFELSGRYVNVGASDGENDDPLFEYVQRMNATGIAVERDPERCERHRRALPQVEVACSAVTPQNVLSLVAPVLLDKTELDVLKVDIDSYDCPVIEMLLPAITAKIVLLEANPSIPPPYQWAMLHHPELWNFFNSFSPPEDVPIRGCSLAYEVELLRRYGYDLVAFGGHDAIFTHESVRSAWAPHKPPMDEFDCYNEAFIAANGISIDKTRRWFFELNDTQVGLPEVWEFFVGWMQENSPQLFPFALRG</sequence>
<dbReference type="OrthoDB" id="443429at2759"/>
<evidence type="ECO:0000313" key="3">
    <source>
        <dbReference type="Proteomes" id="UP000654075"/>
    </source>
</evidence>
<name>A0A813ERW0_POLGL</name>
<dbReference type="Proteomes" id="UP000654075">
    <property type="component" value="Unassembled WGS sequence"/>
</dbReference>
<dbReference type="EMBL" id="CAJNNV010012980">
    <property type="protein sequence ID" value="CAE8601266.1"/>
    <property type="molecule type" value="Genomic_DNA"/>
</dbReference>
<evidence type="ECO:0000313" key="2">
    <source>
        <dbReference type="EMBL" id="CAE8601266.1"/>
    </source>
</evidence>
<protein>
    <recommendedName>
        <fullName evidence="4">Methyltransferase FkbM domain-containing protein</fullName>
    </recommendedName>
</protein>
<feature type="signal peptide" evidence="1">
    <location>
        <begin position="1"/>
        <end position="19"/>
    </location>
</feature>